<evidence type="ECO:0000256" key="4">
    <source>
        <dbReference type="ARBA" id="ARBA00022960"/>
    </source>
</evidence>
<accession>A0A1G1YSP1</accession>
<dbReference type="GO" id="GO:0009252">
    <property type="term" value="P:peptidoglycan biosynthetic process"/>
    <property type="evidence" value="ECO:0007669"/>
    <property type="project" value="UniProtKB-KW"/>
</dbReference>
<evidence type="ECO:0000256" key="9">
    <source>
        <dbReference type="RuleBase" id="RU004016"/>
    </source>
</evidence>
<evidence type="ECO:0000259" key="10">
    <source>
        <dbReference type="Pfam" id="PF00768"/>
    </source>
</evidence>
<dbReference type="InterPro" id="IPR000871">
    <property type="entry name" value="Beta-lactam_class-A"/>
</dbReference>
<dbReference type="InterPro" id="IPR001967">
    <property type="entry name" value="Peptidase_S11_N"/>
</dbReference>
<keyword evidence="5" id="KW-0573">Peptidoglycan synthesis</keyword>
<dbReference type="AlphaFoldDB" id="A0A1G1YSP1"/>
<evidence type="ECO:0000256" key="7">
    <source>
        <dbReference type="PIRSR" id="PIRSR618044-1"/>
    </source>
</evidence>
<feature type="active site" evidence="7">
    <location>
        <position position="295"/>
    </location>
</feature>
<organism evidence="11 12">
    <name type="scientific">Candidatus Buchananbacteria bacterium RIFCSPLOWO2_01_FULL_40_23b</name>
    <dbReference type="NCBI Taxonomy" id="1797544"/>
    <lineage>
        <taxon>Bacteria</taxon>
        <taxon>Candidatus Buchananiibacteriota</taxon>
    </lineage>
</organism>
<comment type="similarity">
    <text evidence="1 9">Belongs to the peptidase S11 family.</text>
</comment>
<sequence length="444" mass="50382">MAEWHQLFRCSTEGGTPHRPPQADWCAGKLFSKMKGMPTLIKIKIIIPALILFLFLPLKPIQAADLSVAKKYAGRFLLQTESYGRAWYVEPKTFERYYFKDAKTALEVTELLGLGITNVDLEKIPTEKGQKFDRRLVNRLKGRLLIAVEKNGEAWYVNPVDNLRYYLKDETIFDLIKKFHIAVKNKELSQVPMNQKQIVCDYTFADVAYVRYDGKNFTKSYNSEVILPLASLTKLMTALVLLDLNPDWQKKITITAAQLNYPKNYVADDATSEVDFQLGDTLSFYDLWVAMLVSSANQATAALVDSSGIDRADFVEKMNQKAKDLGLKKTIFYDLAGLDAHNVTTTKEMAKLALAAFAKPEISETTTIRDYNLSALDKTGTAKSIKTTNRNFSLFQYEPQAVKTGYLVEAQRTMVLKKNNAIIVVMHALSMKQRNQTIEYLLKQ</sequence>
<dbReference type="Gene3D" id="3.40.710.10">
    <property type="entry name" value="DD-peptidase/beta-lactamase superfamily"/>
    <property type="match status" value="1"/>
</dbReference>
<reference evidence="11 12" key="1">
    <citation type="journal article" date="2016" name="Nat. Commun.">
        <title>Thousands of microbial genomes shed light on interconnected biogeochemical processes in an aquifer system.</title>
        <authorList>
            <person name="Anantharaman K."/>
            <person name="Brown C.T."/>
            <person name="Hug L.A."/>
            <person name="Sharon I."/>
            <person name="Castelle C.J."/>
            <person name="Probst A.J."/>
            <person name="Thomas B.C."/>
            <person name="Singh A."/>
            <person name="Wilkins M.J."/>
            <person name="Karaoz U."/>
            <person name="Brodie E.L."/>
            <person name="Williams K.H."/>
            <person name="Hubbard S.S."/>
            <person name="Banfield J.F."/>
        </authorList>
    </citation>
    <scope>NUCLEOTIDE SEQUENCE [LARGE SCALE GENOMIC DNA]</scope>
</reference>
<dbReference type="GO" id="GO:0008360">
    <property type="term" value="P:regulation of cell shape"/>
    <property type="evidence" value="ECO:0007669"/>
    <property type="project" value="UniProtKB-KW"/>
</dbReference>
<dbReference type="GO" id="GO:0008800">
    <property type="term" value="F:beta-lactamase activity"/>
    <property type="evidence" value="ECO:0007669"/>
    <property type="project" value="InterPro"/>
</dbReference>
<dbReference type="Pfam" id="PF00768">
    <property type="entry name" value="Peptidase_S11"/>
    <property type="match status" value="1"/>
</dbReference>
<evidence type="ECO:0000313" key="12">
    <source>
        <dbReference type="Proteomes" id="UP000178122"/>
    </source>
</evidence>
<dbReference type="PRINTS" id="PR00725">
    <property type="entry name" value="DADACBPTASE1"/>
</dbReference>
<feature type="active site" description="Proton acceptor" evidence="7">
    <location>
        <position position="234"/>
    </location>
</feature>
<comment type="caution">
    <text evidence="11">The sequence shown here is derived from an EMBL/GenBank/DDBJ whole genome shotgun (WGS) entry which is preliminary data.</text>
</comment>
<feature type="domain" description="Peptidase S11 D-alanyl-D-alanine carboxypeptidase A N-terminal" evidence="10">
    <location>
        <begin position="221"/>
        <end position="428"/>
    </location>
</feature>
<evidence type="ECO:0000256" key="5">
    <source>
        <dbReference type="ARBA" id="ARBA00022984"/>
    </source>
</evidence>
<protein>
    <recommendedName>
        <fullName evidence="10">Peptidase S11 D-alanyl-D-alanine carboxypeptidase A N-terminal domain-containing protein</fullName>
    </recommendedName>
</protein>
<evidence type="ECO:0000256" key="3">
    <source>
        <dbReference type="ARBA" id="ARBA00022801"/>
    </source>
</evidence>
<name>A0A1G1YSP1_9BACT</name>
<keyword evidence="4" id="KW-0133">Cell shape</keyword>
<dbReference type="PANTHER" id="PTHR35333:SF3">
    <property type="entry name" value="BETA-LACTAMASE-TYPE TRANSPEPTIDASE FOLD CONTAINING PROTEIN"/>
    <property type="match status" value="1"/>
</dbReference>
<feature type="binding site" evidence="8">
    <location>
        <position position="403"/>
    </location>
    <ligand>
        <name>substrate</name>
    </ligand>
</feature>
<dbReference type="GO" id="GO:0009002">
    <property type="term" value="F:serine-type D-Ala-D-Ala carboxypeptidase activity"/>
    <property type="evidence" value="ECO:0007669"/>
    <property type="project" value="InterPro"/>
</dbReference>
<dbReference type="SUPFAM" id="SSF56601">
    <property type="entry name" value="beta-lactamase/transpeptidase-like"/>
    <property type="match status" value="1"/>
</dbReference>
<evidence type="ECO:0000256" key="1">
    <source>
        <dbReference type="ARBA" id="ARBA00007164"/>
    </source>
</evidence>
<dbReference type="Proteomes" id="UP000178122">
    <property type="component" value="Unassembled WGS sequence"/>
</dbReference>
<dbReference type="GO" id="GO:0006508">
    <property type="term" value="P:proteolysis"/>
    <property type="evidence" value="ECO:0007669"/>
    <property type="project" value="InterPro"/>
</dbReference>
<dbReference type="GO" id="GO:0030655">
    <property type="term" value="P:beta-lactam antibiotic catabolic process"/>
    <property type="evidence" value="ECO:0007669"/>
    <property type="project" value="InterPro"/>
</dbReference>
<keyword evidence="2" id="KW-0732">Signal</keyword>
<evidence type="ECO:0000256" key="2">
    <source>
        <dbReference type="ARBA" id="ARBA00022729"/>
    </source>
</evidence>
<gene>
    <name evidence="11" type="ORF">A2912_02515</name>
</gene>
<evidence type="ECO:0000256" key="6">
    <source>
        <dbReference type="ARBA" id="ARBA00023316"/>
    </source>
</evidence>
<dbReference type="PANTHER" id="PTHR35333">
    <property type="entry name" value="BETA-LACTAMASE"/>
    <property type="match status" value="1"/>
</dbReference>
<dbReference type="GO" id="GO:0046677">
    <property type="term" value="P:response to antibiotic"/>
    <property type="evidence" value="ECO:0007669"/>
    <property type="project" value="InterPro"/>
</dbReference>
<dbReference type="EMBL" id="MHIN01000018">
    <property type="protein sequence ID" value="OGY55289.1"/>
    <property type="molecule type" value="Genomic_DNA"/>
</dbReference>
<feature type="active site" description="Acyl-ester intermediate" evidence="7">
    <location>
        <position position="231"/>
    </location>
</feature>
<dbReference type="GO" id="GO:0071555">
    <property type="term" value="P:cell wall organization"/>
    <property type="evidence" value="ECO:0007669"/>
    <property type="project" value="UniProtKB-KW"/>
</dbReference>
<evidence type="ECO:0000313" key="11">
    <source>
        <dbReference type="EMBL" id="OGY55289.1"/>
    </source>
</evidence>
<dbReference type="InterPro" id="IPR012338">
    <property type="entry name" value="Beta-lactam/transpept-like"/>
</dbReference>
<dbReference type="InterPro" id="IPR018044">
    <property type="entry name" value="Peptidase_S11"/>
</dbReference>
<proteinExistence type="inferred from homology"/>
<keyword evidence="3" id="KW-0378">Hydrolase</keyword>
<keyword evidence="6" id="KW-0961">Cell wall biogenesis/degradation</keyword>
<evidence type="ECO:0000256" key="8">
    <source>
        <dbReference type="PIRSR" id="PIRSR618044-2"/>
    </source>
</evidence>